<dbReference type="Proteomes" id="UP000095282">
    <property type="component" value="Unplaced"/>
</dbReference>
<accession>A0A1I7SXI5</accession>
<name>A0A1I7SXI5_9PELO</name>
<keyword evidence="1" id="KW-1185">Reference proteome</keyword>
<organism evidence="1 2">
    <name type="scientific">Caenorhabditis tropicalis</name>
    <dbReference type="NCBI Taxonomy" id="1561998"/>
    <lineage>
        <taxon>Eukaryota</taxon>
        <taxon>Metazoa</taxon>
        <taxon>Ecdysozoa</taxon>
        <taxon>Nematoda</taxon>
        <taxon>Chromadorea</taxon>
        <taxon>Rhabditida</taxon>
        <taxon>Rhabditina</taxon>
        <taxon>Rhabditomorpha</taxon>
        <taxon>Rhabditoidea</taxon>
        <taxon>Rhabditidae</taxon>
        <taxon>Peloderinae</taxon>
        <taxon>Caenorhabditis</taxon>
    </lineage>
</organism>
<evidence type="ECO:0000313" key="2">
    <source>
        <dbReference type="WBParaSite" id="Csp11.Scaffold126.g585.t1"/>
    </source>
</evidence>
<evidence type="ECO:0000313" key="1">
    <source>
        <dbReference type="Proteomes" id="UP000095282"/>
    </source>
</evidence>
<sequence length="95" mass="10820">MPPQASNQFDPTIYSYPQQSTAVQFTGAHPLHCDTYGINGFGQHSSTNIHYQTHQDYSITSNHTNTDFPFQEYLNTPGYNIAYQDQPYSNLLNNL</sequence>
<dbReference type="WBParaSite" id="Csp11.Scaffold126.g585.t1">
    <property type="protein sequence ID" value="Csp11.Scaffold126.g585.t1"/>
    <property type="gene ID" value="Csp11.Scaffold126.g585"/>
</dbReference>
<proteinExistence type="predicted"/>
<dbReference type="AlphaFoldDB" id="A0A1I7SXI5"/>
<reference evidence="2" key="1">
    <citation type="submission" date="2016-11" db="UniProtKB">
        <authorList>
            <consortium name="WormBaseParasite"/>
        </authorList>
    </citation>
    <scope>IDENTIFICATION</scope>
</reference>
<protein>
    <submittedName>
        <fullName evidence="2">Uncharacterized protein</fullName>
    </submittedName>
</protein>